<evidence type="ECO:0000313" key="1">
    <source>
        <dbReference type="Araport" id="AT5G46825"/>
    </source>
</evidence>
<dbReference type="GeneID" id="28721257"/>
<reference evidence="2 3" key="1">
    <citation type="journal article" date="2000" name="Nature">
        <title>Sequence and analysis of chromosome 5 of the plant Arabidopsis thaliana.</title>
        <authorList>
            <consortium name="Kazusa DNA Research Institute"/>
            <consortium name="Cold Spring Harbor and Washington University in St Louis Sequencing Consortium"/>
            <consortium name="European Union Arabidopsis Genome Sequencing Consortium"/>
            <person name="Tabata S."/>
            <person name="Kaneko T."/>
            <person name="Nakamura Y."/>
            <person name="Kotani H."/>
            <person name="Kato T."/>
            <person name="Asamizu E."/>
            <person name="Miyajima N."/>
            <person name="Sasamoto S."/>
            <person name="Kimura T."/>
            <person name="Hosouchi T."/>
            <person name="Kawashima K."/>
            <person name="Kohara M."/>
            <person name="Matsumoto M."/>
            <person name="Matsuno A."/>
            <person name="Muraki A."/>
            <person name="Nakayama S."/>
            <person name="Nakazaki N."/>
            <person name="Naruo K."/>
            <person name="Okumura S."/>
            <person name="Shinpo S."/>
            <person name="Takeuchi C."/>
            <person name="Wada T."/>
            <person name="Watanabe A."/>
            <person name="Yamada M."/>
            <person name="Yasuda M."/>
            <person name="Sato S."/>
            <person name="de la Bastide M."/>
            <person name="Huang E."/>
            <person name="Spiegel L."/>
            <person name="Gnoj L."/>
            <person name="O'Shaughnessy A."/>
            <person name="Preston R."/>
            <person name="Habermann K."/>
            <person name="Murray J."/>
            <person name="Johnson D."/>
            <person name="Rohlfing T."/>
            <person name="Nelson J."/>
            <person name="Stoneking T."/>
            <person name="Pepin K."/>
            <person name="Spieth J."/>
            <person name="Sekhon M."/>
            <person name="Armstrong J."/>
            <person name="Becker M."/>
            <person name="Belter E."/>
            <person name="Cordum H."/>
            <person name="Cordes M."/>
            <person name="Courtney L."/>
            <person name="Courtney W."/>
            <person name="Dante M."/>
            <person name="Du H."/>
            <person name="Edwards J."/>
            <person name="Fryman J."/>
            <person name="Haakensen B."/>
            <person name="Lamar E."/>
            <person name="Latreille P."/>
            <person name="Leonard S."/>
            <person name="Meyer R."/>
            <person name="Mulvaney E."/>
            <person name="Ozersky P."/>
            <person name="Riley A."/>
            <person name="Strowmatt C."/>
            <person name="Wagner-McPherson C."/>
            <person name="Wollam A."/>
            <person name="Yoakum M."/>
            <person name="Bell M."/>
            <person name="Dedhia N."/>
            <person name="Parnell L."/>
            <person name="Shah R."/>
            <person name="Rodriguez M."/>
            <person name="See L.H."/>
            <person name="Vil D."/>
            <person name="Baker J."/>
            <person name="Kirchoff K."/>
            <person name="Toth K."/>
            <person name="King L."/>
            <person name="Bahret A."/>
            <person name="Miller B."/>
            <person name="Marra M."/>
            <person name="Martienssen R."/>
            <person name="McCombie W.R."/>
            <person name="Wilson R.K."/>
            <person name="Murphy G."/>
            <person name="Bancroft I."/>
            <person name="Volckaert G."/>
            <person name="Wambutt R."/>
            <person name="Dusterhoft A."/>
            <person name="Stiekema W."/>
            <person name="Pohl T."/>
            <person name="Entian K.D."/>
            <person name="Terryn N."/>
            <person name="Hartley N."/>
            <person name="Bent E."/>
            <person name="Johnson S."/>
            <person name="Langham S.A."/>
            <person name="McCullagh B."/>
            <person name="Robben J."/>
            <person name="Grymonprez B."/>
            <person name="Zimmermann W."/>
            <person name="Ramsperger U."/>
            <person name="Wedler H."/>
            <person name="Balke K."/>
            <person name="Wedler E."/>
            <person name="Peters S."/>
            <person name="van Staveren M."/>
            <person name="Dirkse W."/>
            <person name="Mooijman P."/>
            <person name="Lankhorst R.K."/>
            <person name="Weitzenegger T."/>
            <person name="Bothe G."/>
            <person name="Rose M."/>
            <person name="Hauf J."/>
            <person name="Berneiser S."/>
            <person name="Hempel S."/>
            <person name="Feldpausch M."/>
            <person name="Lamberth S."/>
            <person name="Villarroel R."/>
            <person name="Gielen J."/>
            <person name="Ardiles W."/>
            <person name="Bents O."/>
            <person name="Lemcke K."/>
            <person name="Kolesov G."/>
            <person name="Mayer K."/>
            <person name="Rudd S."/>
            <person name="Schoof H."/>
            <person name="Schueller C."/>
            <person name="Zaccaria P."/>
            <person name="Mewes H.W."/>
            <person name="Bevan M."/>
            <person name="Fransz P."/>
        </authorList>
    </citation>
    <scope>NUCLEOTIDE SEQUENCE [LARGE SCALE GENOMIC DNA]</scope>
    <source>
        <strain evidence="3">cv. Columbia</strain>
    </source>
</reference>
<evidence type="ECO:0000313" key="2">
    <source>
        <dbReference type="EMBL" id="ANM70977.1"/>
    </source>
</evidence>
<sequence>MEERKNGRVSIAAAIMVMVVEMTAGDGDDGMTFVEIMVDAMMMTVARSILQISRHIIVFHSIHFVQRRNNPVT</sequence>
<dbReference type="InParanoid" id="A0A1P8BHC5"/>
<protein>
    <submittedName>
        <fullName evidence="2">Uncharacterized protein</fullName>
    </submittedName>
</protein>
<evidence type="ECO:0000313" key="3">
    <source>
        <dbReference type="Proteomes" id="UP000006548"/>
    </source>
</evidence>
<dbReference type="Araport" id="AT5G46825"/>
<dbReference type="KEGG" id="ath:AT5G46825"/>
<proteinExistence type="predicted"/>
<dbReference type="Proteomes" id="UP000006548">
    <property type="component" value="Chromosome 5"/>
</dbReference>
<name>A0A1P8BHC5_ARATH</name>
<gene>
    <name evidence="1 2" type="ordered locus">At5g46825</name>
</gene>
<reference evidence="3" key="2">
    <citation type="journal article" date="2017" name="Plant J.">
        <title>Araport11: a complete reannotation of the Arabidopsis thaliana reference genome.</title>
        <authorList>
            <person name="Cheng C.Y."/>
            <person name="Krishnakumar V."/>
            <person name="Chan A.P."/>
            <person name="Thibaud-Nissen F."/>
            <person name="Schobel S."/>
            <person name="Town C.D."/>
        </authorList>
    </citation>
    <scope>GENOME REANNOTATION</scope>
    <source>
        <strain evidence="3">cv. Columbia</strain>
    </source>
</reference>
<organism evidence="2 3">
    <name type="scientific">Arabidopsis thaliana</name>
    <name type="common">Mouse-ear cress</name>
    <dbReference type="NCBI Taxonomy" id="3702"/>
    <lineage>
        <taxon>Eukaryota</taxon>
        <taxon>Viridiplantae</taxon>
        <taxon>Streptophyta</taxon>
        <taxon>Embryophyta</taxon>
        <taxon>Tracheophyta</taxon>
        <taxon>Spermatophyta</taxon>
        <taxon>Magnoliopsida</taxon>
        <taxon>eudicotyledons</taxon>
        <taxon>Gunneridae</taxon>
        <taxon>Pentapetalae</taxon>
        <taxon>rosids</taxon>
        <taxon>malvids</taxon>
        <taxon>Brassicales</taxon>
        <taxon>Brassicaceae</taxon>
        <taxon>Camelineae</taxon>
        <taxon>Arabidopsis</taxon>
    </lineage>
</organism>
<dbReference type="EMBL" id="CP002688">
    <property type="protein sequence ID" value="ANM70977.1"/>
    <property type="molecule type" value="Genomic_DNA"/>
</dbReference>
<dbReference type="RefSeq" id="NP_001332543.1">
    <property type="nucleotide sequence ID" value="NM_001344701.1"/>
</dbReference>
<keyword evidence="3" id="KW-1185">Reference proteome</keyword>
<dbReference type="TAIR" id="AT5G46825"/>
<dbReference type="AlphaFoldDB" id="A0A1P8BHC5"/>
<accession>A0A1P8BHC5</accession>